<comment type="catalytic activity">
    <reaction evidence="1">
        <text>a 4-O-methyl-thymidine in DNA + L-cysteinyl-[protein] = a thymidine in DNA + S-methyl-L-cysteinyl-[protein]</text>
        <dbReference type="Rhea" id="RHEA:53428"/>
        <dbReference type="Rhea" id="RHEA-COMP:10131"/>
        <dbReference type="Rhea" id="RHEA-COMP:10132"/>
        <dbReference type="Rhea" id="RHEA-COMP:13555"/>
        <dbReference type="Rhea" id="RHEA-COMP:13556"/>
        <dbReference type="ChEBI" id="CHEBI:29950"/>
        <dbReference type="ChEBI" id="CHEBI:82612"/>
        <dbReference type="ChEBI" id="CHEBI:137386"/>
        <dbReference type="ChEBI" id="CHEBI:137387"/>
        <dbReference type="EC" id="2.1.1.63"/>
    </reaction>
</comment>
<dbReference type="SUPFAM" id="SSF46767">
    <property type="entry name" value="Methylated DNA-protein cysteine methyltransferase, C-terminal domain"/>
    <property type="match status" value="1"/>
</dbReference>
<dbReference type="Gene3D" id="1.10.10.10">
    <property type="entry name" value="Winged helix-like DNA-binding domain superfamily/Winged helix DNA-binding domain"/>
    <property type="match status" value="1"/>
</dbReference>
<comment type="catalytic activity">
    <reaction evidence="6">
        <text>a 6-O-methyl-2'-deoxyguanosine in DNA + L-cysteinyl-[protein] = S-methyl-L-cysteinyl-[protein] + a 2'-deoxyguanosine in DNA</text>
        <dbReference type="Rhea" id="RHEA:24000"/>
        <dbReference type="Rhea" id="RHEA-COMP:10131"/>
        <dbReference type="Rhea" id="RHEA-COMP:10132"/>
        <dbReference type="Rhea" id="RHEA-COMP:11367"/>
        <dbReference type="Rhea" id="RHEA-COMP:11368"/>
        <dbReference type="ChEBI" id="CHEBI:29950"/>
        <dbReference type="ChEBI" id="CHEBI:82612"/>
        <dbReference type="ChEBI" id="CHEBI:85445"/>
        <dbReference type="ChEBI" id="CHEBI:85448"/>
        <dbReference type="EC" id="2.1.1.63"/>
    </reaction>
</comment>
<dbReference type="InterPro" id="IPR036217">
    <property type="entry name" value="MethylDNA_cys_MeTrfase_DNAb"/>
</dbReference>
<dbReference type="InterPro" id="IPR001497">
    <property type="entry name" value="MethylDNA_cys_MeTrfase_AS"/>
</dbReference>
<dbReference type="GO" id="GO:0003908">
    <property type="term" value="F:methylated-DNA-[protein]-cysteine S-methyltransferase activity"/>
    <property type="evidence" value="ECO:0007669"/>
    <property type="project" value="UniProtKB-EC"/>
</dbReference>
<dbReference type="InterPro" id="IPR014048">
    <property type="entry name" value="MethylDNA_cys_MeTrfase_DNA-bd"/>
</dbReference>
<evidence type="ECO:0000256" key="6">
    <source>
        <dbReference type="ARBA" id="ARBA00049348"/>
    </source>
</evidence>
<accession>A0ABU9H6M9</accession>
<dbReference type="RefSeq" id="WP_298939400.1">
    <property type="nucleotide sequence ID" value="NZ_JBAKBA010000001.1"/>
</dbReference>
<name>A0ABU9H6M9_9GAMM</name>
<evidence type="ECO:0000256" key="3">
    <source>
        <dbReference type="ARBA" id="ARBA00022679"/>
    </source>
</evidence>
<dbReference type="Pfam" id="PF01035">
    <property type="entry name" value="DNA_binding_1"/>
    <property type="match status" value="1"/>
</dbReference>
<dbReference type="CDD" id="cd06445">
    <property type="entry name" value="ATase"/>
    <property type="match status" value="1"/>
</dbReference>
<keyword evidence="5" id="KW-0234">DNA repair</keyword>
<keyword evidence="9" id="KW-1185">Reference proteome</keyword>
<evidence type="ECO:0000256" key="2">
    <source>
        <dbReference type="ARBA" id="ARBA00022603"/>
    </source>
</evidence>
<dbReference type="Proteomes" id="UP001366060">
    <property type="component" value="Unassembled WGS sequence"/>
</dbReference>
<feature type="domain" description="Methylated-DNA-[protein]-cysteine S-methyltransferase DNA binding" evidence="7">
    <location>
        <begin position="7"/>
        <end position="85"/>
    </location>
</feature>
<dbReference type="NCBIfam" id="TIGR00589">
    <property type="entry name" value="ogt"/>
    <property type="match status" value="1"/>
</dbReference>
<dbReference type="PANTHER" id="PTHR10815">
    <property type="entry name" value="METHYLATED-DNA--PROTEIN-CYSTEINE METHYLTRANSFERASE"/>
    <property type="match status" value="1"/>
</dbReference>
<dbReference type="PROSITE" id="PS00374">
    <property type="entry name" value="MGMT"/>
    <property type="match status" value="1"/>
</dbReference>
<gene>
    <name evidence="8" type="ORF">V6255_00130</name>
</gene>
<evidence type="ECO:0000256" key="4">
    <source>
        <dbReference type="ARBA" id="ARBA00022763"/>
    </source>
</evidence>
<keyword evidence="2 8" id="KW-0489">Methyltransferase</keyword>
<dbReference type="PANTHER" id="PTHR10815:SF13">
    <property type="entry name" value="METHYLATED-DNA--PROTEIN-CYSTEINE METHYLTRANSFERASE"/>
    <property type="match status" value="1"/>
</dbReference>
<dbReference type="InterPro" id="IPR036388">
    <property type="entry name" value="WH-like_DNA-bd_sf"/>
</dbReference>
<protein>
    <submittedName>
        <fullName evidence="8">MGMT family protein</fullName>
        <ecNumber evidence="8">2.1.1.63</ecNumber>
    </submittedName>
</protein>
<evidence type="ECO:0000313" key="9">
    <source>
        <dbReference type="Proteomes" id="UP001366060"/>
    </source>
</evidence>
<sequence length="107" mass="11749">MDSNKSFNQQCYDLLRQIPAGKVVTYADIAHQLGGKAYQAVGNAMAKNPDVIVVPCHRVVNSNGNIGKFALGTDKKIALLKQEGIIINTDTENPKVVNLNKQRHTFK</sequence>
<comment type="caution">
    <text evidence="8">The sequence shown here is derived from an EMBL/GenBank/DDBJ whole genome shotgun (WGS) entry which is preliminary data.</text>
</comment>
<evidence type="ECO:0000256" key="5">
    <source>
        <dbReference type="ARBA" id="ARBA00023204"/>
    </source>
</evidence>
<proteinExistence type="predicted"/>
<evidence type="ECO:0000259" key="7">
    <source>
        <dbReference type="Pfam" id="PF01035"/>
    </source>
</evidence>
<reference evidence="8 9" key="1">
    <citation type="submission" date="2024-02" db="EMBL/GenBank/DDBJ databases">
        <title>Bacteria isolated from the canopy kelp, Nereocystis luetkeana.</title>
        <authorList>
            <person name="Pfister C.A."/>
            <person name="Younker I.T."/>
            <person name="Light S.H."/>
        </authorList>
    </citation>
    <scope>NUCLEOTIDE SEQUENCE [LARGE SCALE GENOMIC DNA]</scope>
    <source>
        <strain evidence="8 9">TI.2.07</strain>
    </source>
</reference>
<organism evidence="8 9">
    <name type="scientific">Psychromonas arctica</name>
    <dbReference type="NCBI Taxonomy" id="168275"/>
    <lineage>
        <taxon>Bacteria</taxon>
        <taxon>Pseudomonadati</taxon>
        <taxon>Pseudomonadota</taxon>
        <taxon>Gammaproteobacteria</taxon>
        <taxon>Alteromonadales</taxon>
        <taxon>Psychromonadaceae</taxon>
        <taxon>Psychromonas</taxon>
    </lineage>
</organism>
<evidence type="ECO:0000313" key="8">
    <source>
        <dbReference type="EMBL" id="MEL0657529.1"/>
    </source>
</evidence>
<dbReference type="EMBL" id="JBAKBA010000001">
    <property type="protein sequence ID" value="MEL0657529.1"/>
    <property type="molecule type" value="Genomic_DNA"/>
</dbReference>
<dbReference type="GO" id="GO:0032259">
    <property type="term" value="P:methylation"/>
    <property type="evidence" value="ECO:0007669"/>
    <property type="project" value="UniProtKB-KW"/>
</dbReference>
<keyword evidence="4" id="KW-0227">DNA damage</keyword>
<evidence type="ECO:0000256" key="1">
    <source>
        <dbReference type="ARBA" id="ARBA00001286"/>
    </source>
</evidence>
<keyword evidence="3 8" id="KW-0808">Transferase</keyword>
<dbReference type="EC" id="2.1.1.63" evidence="8"/>